<dbReference type="InterPro" id="IPR047990">
    <property type="entry name" value="DLW39-like"/>
</dbReference>
<protein>
    <submittedName>
        <fullName evidence="1">Uncharacterized protein</fullName>
    </submittedName>
</protein>
<reference evidence="2" key="1">
    <citation type="journal article" date="2019" name="Int. J. Syst. Evol. Microbiol.">
        <title>The Global Catalogue of Microorganisms (GCM) 10K type strain sequencing project: providing services to taxonomists for standard genome sequencing and annotation.</title>
        <authorList>
            <consortium name="The Broad Institute Genomics Platform"/>
            <consortium name="The Broad Institute Genome Sequencing Center for Infectious Disease"/>
            <person name="Wu L."/>
            <person name="Ma J."/>
        </authorList>
    </citation>
    <scope>NUCLEOTIDE SEQUENCE [LARGE SCALE GENOMIC DNA]</scope>
    <source>
        <strain evidence="2">JCM 17738</strain>
    </source>
</reference>
<comment type="caution">
    <text evidence="1">The sequence shown here is derived from an EMBL/GenBank/DDBJ whole genome shotgun (WGS) entry which is preliminary data.</text>
</comment>
<dbReference type="EMBL" id="BAABFX010000025">
    <property type="protein sequence ID" value="GAA4394339.1"/>
    <property type="molecule type" value="Genomic_DNA"/>
</dbReference>
<proteinExistence type="predicted"/>
<dbReference type="Proteomes" id="UP001500390">
    <property type="component" value="Unassembled WGS sequence"/>
</dbReference>
<evidence type="ECO:0000313" key="2">
    <source>
        <dbReference type="Proteomes" id="UP001500390"/>
    </source>
</evidence>
<organism evidence="1 2">
    <name type="scientific">Ornithinibacter aureus</name>
    <dbReference type="NCBI Taxonomy" id="622664"/>
    <lineage>
        <taxon>Bacteria</taxon>
        <taxon>Bacillati</taxon>
        <taxon>Actinomycetota</taxon>
        <taxon>Actinomycetes</taxon>
        <taxon>Micrococcales</taxon>
        <taxon>Intrasporangiaceae</taxon>
        <taxon>Ornithinibacter</taxon>
    </lineage>
</organism>
<gene>
    <name evidence="1" type="ORF">GCM10023153_15320</name>
</gene>
<evidence type="ECO:0000313" key="1">
    <source>
        <dbReference type="EMBL" id="GAA4394339.1"/>
    </source>
</evidence>
<name>A0ABP8JQ39_9MICO</name>
<dbReference type="NCBIfam" id="NF038356">
    <property type="entry name" value="actino_DLW39"/>
    <property type="match status" value="1"/>
</dbReference>
<dbReference type="RefSeq" id="WP_211675511.1">
    <property type="nucleotide sequence ID" value="NZ_BAABFX010000025.1"/>
</dbReference>
<sequence>MKKLLLIVATAVGALAIQKQMKAKQAENKLWAEATDTPAN</sequence>
<keyword evidence="2" id="KW-1185">Reference proteome</keyword>
<accession>A0ABP8JQ39</accession>